<gene>
    <name evidence="8" type="ORF">PSEMO_50660</name>
</gene>
<accession>A0A1Q9QXC0</accession>
<comment type="subcellular location">
    <subcellularLocation>
        <location evidence="1">Cell membrane</location>
        <topology evidence="1">Multi-pass membrane protein</topology>
    </subcellularLocation>
</comment>
<proteinExistence type="inferred from homology"/>
<evidence type="ECO:0000256" key="7">
    <source>
        <dbReference type="SAM" id="Phobius"/>
    </source>
</evidence>
<evidence type="ECO:0000256" key="3">
    <source>
        <dbReference type="ARBA" id="ARBA00022475"/>
    </source>
</evidence>
<evidence type="ECO:0000256" key="2">
    <source>
        <dbReference type="ARBA" id="ARBA00006679"/>
    </source>
</evidence>
<evidence type="ECO:0000313" key="8">
    <source>
        <dbReference type="EMBL" id="OLS59758.1"/>
    </source>
</evidence>
<dbReference type="PANTHER" id="PTHR33452">
    <property type="entry name" value="OXIDOREDUCTASE CATD-RELATED"/>
    <property type="match status" value="1"/>
</dbReference>
<keyword evidence="6 7" id="KW-0472">Membrane</keyword>
<feature type="transmembrane region" description="Helical" evidence="7">
    <location>
        <begin position="12"/>
        <end position="36"/>
    </location>
</feature>
<organism evidence="8 9">
    <name type="scientific">Pseudomonas putida</name>
    <name type="common">Arthrobacter siderocapsulatus</name>
    <dbReference type="NCBI Taxonomy" id="303"/>
    <lineage>
        <taxon>Bacteria</taxon>
        <taxon>Pseudomonadati</taxon>
        <taxon>Pseudomonadota</taxon>
        <taxon>Gammaproteobacteria</taxon>
        <taxon>Pseudomonadales</taxon>
        <taxon>Pseudomonadaceae</taxon>
        <taxon>Pseudomonas</taxon>
    </lineage>
</organism>
<dbReference type="RefSeq" id="WP_075805767.1">
    <property type="nucleotide sequence ID" value="NZ_MKZO01000058.1"/>
</dbReference>
<dbReference type="InterPro" id="IPR032808">
    <property type="entry name" value="DoxX"/>
</dbReference>
<keyword evidence="4 7" id="KW-0812">Transmembrane</keyword>
<comment type="similarity">
    <text evidence="2">Belongs to the DoxX family.</text>
</comment>
<dbReference type="OrthoDB" id="9813193at2"/>
<evidence type="ECO:0000256" key="4">
    <source>
        <dbReference type="ARBA" id="ARBA00022692"/>
    </source>
</evidence>
<evidence type="ECO:0000256" key="5">
    <source>
        <dbReference type="ARBA" id="ARBA00022989"/>
    </source>
</evidence>
<dbReference type="AlphaFoldDB" id="A0A1Q9QXC0"/>
<dbReference type="EMBL" id="MKZO01000058">
    <property type="protein sequence ID" value="OLS59758.1"/>
    <property type="molecule type" value="Genomic_DNA"/>
</dbReference>
<protein>
    <recommendedName>
        <fullName evidence="10">DoxX family protein</fullName>
    </recommendedName>
</protein>
<comment type="caution">
    <text evidence="8">The sequence shown here is derived from an EMBL/GenBank/DDBJ whole genome shotgun (WGS) entry which is preliminary data.</text>
</comment>
<evidence type="ECO:0000313" key="9">
    <source>
        <dbReference type="Proteomes" id="UP000186736"/>
    </source>
</evidence>
<evidence type="ECO:0000256" key="6">
    <source>
        <dbReference type="ARBA" id="ARBA00023136"/>
    </source>
</evidence>
<keyword evidence="5 7" id="KW-1133">Transmembrane helix</keyword>
<sequence length="143" mass="15484">MTTSEVQGRPKTLADISLSLGLLFLRVSAAVLLLQIHGLPKLLNWSTELQRIEDPFGLGANLTLAMAVFAEVICPVLLILGVFARLACLPVLAVLGVALVVVHPEWSLEQAQFAWLFTVLYAGLAMTGPGAWAIKVPAFFQRF</sequence>
<dbReference type="PANTHER" id="PTHR33452:SF1">
    <property type="entry name" value="INNER MEMBRANE PROTEIN YPHA-RELATED"/>
    <property type="match status" value="1"/>
</dbReference>
<dbReference type="GO" id="GO:0005886">
    <property type="term" value="C:plasma membrane"/>
    <property type="evidence" value="ECO:0007669"/>
    <property type="project" value="UniProtKB-SubCell"/>
</dbReference>
<dbReference type="Proteomes" id="UP000186736">
    <property type="component" value="Unassembled WGS sequence"/>
</dbReference>
<feature type="transmembrane region" description="Helical" evidence="7">
    <location>
        <begin position="87"/>
        <end position="106"/>
    </location>
</feature>
<name>A0A1Q9QXC0_PSEPU</name>
<dbReference type="Pfam" id="PF07681">
    <property type="entry name" value="DoxX"/>
    <property type="match status" value="1"/>
</dbReference>
<keyword evidence="3" id="KW-1003">Cell membrane</keyword>
<reference evidence="8 9" key="1">
    <citation type="submission" date="2016-10" db="EMBL/GenBank/DDBJ databases">
        <title>Genome Sequence of Pseudomonas putida GM4FR.</title>
        <authorList>
            <person name="Poehlein A."/>
            <person name="Wemheuer F."/>
            <person name="Hollensteiner J."/>
            <person name="Wemheuer B."/>
        </authorList>
    </citation>
    <scope>NUCLEOTIDE SEQUENCE [LARGE SCALE GENOMIC DNA]</scope>
    <source>
        <strain evidence="8 9">GM4FR</strain>
    </source>
</reference>
<feature type="transmembrane region" description="Helical" evidence="7">
    <location>
        <begin position="56"/>
        <end position="80"/>
    </location>
</feature>
<evidence type="ECO:0000256" key="1">
    <source>
        <dbReference type="ARBA" id="ARBA00004651"/>
    </source>
</evidence>
<dbReference type="InterPro" id="IPR051907">
    <property type="entry name" value="DoxX-like_oxidoreductase"/>
</dbReference>
<feature type="transmembrane region" description="Helical" evidence="7">
    <location>
        <begin position="112"/>
        <end position="134"/>
    </location>
</feature>
<evidence type="ECO:0008006" key="10">
    <source>
        <dbReference type="Google" id="ProtNLM"/>
    </source>
</evidence>